<dbReference type="Proteomes" id="UP000654075">
    <property type="component" value="Unassembled WGS sequence"/>
</dbReference>
<comment type="caution">
    <text evidence="1">The sequence shown here is derived from an EMBL/GenBank/DDBJ whole genome shotgun (WGS) entry which is preliminary data.</text>
</comment>
<dbReference type="OrthoDB" id="436262at2759"/>
<evidence type="ECO:0000313" key="1">
    <source>
        <dbReference type="EMBL" id="CAE8635268.1"/>
    </source>
</evidence>
<keyword evidence="2" id="KW-1185">Reference proteome</keyword>
<dbReference type="EMBL" id="CAJNNV010031266">
    <property type="protein sequence ID" value="CAE8635268.1"/>
    <property type="molecule type" value="Genomic_DNA"/>
</dbReference>
<organism evidence="1 2">
    <name type="scientific">Polarella glacialis</name>
    <name type="common">Dinoflagellate</name>
    <dbReference type="NCBI Taxonomy" id="89957"/>
    <lineage>
        <taxon>Eukaryota</taxon>
        <taxon>Sar</taxon>
        <taxon>Alveolata</taxon>
        <taxon>Dinophyceae</taxon>
        <taxon>Suessiales</taxon>
        <taxon>Suessiaceae</taxon>
        <taxon>Polarella</taxon>
    </lineage>
</organism>
<reference evidence="1" key="1">
    <citation type="submission" date="2021-02" db="EMBL/GenBank/DDBJ databases">
        <authorList>
            <person name="Dougan E. K."/>
            <person name="Rhodes N."/>
            <person name="Thang M."/>
            <person name="Chan C."/>
        </authorList>
    </citation>
    <scope>NUCLEOTIDE SEQUENCE</scope>
</reference>
<protein>
    <submittedName>
        <fullName evidence="1">Uncharacterized protein</fullName>
    </submittedName>
</protein>
<proteinExistence type="predicted"/>
<accession>A0A813HAU3</accession>
<gene>
    <name evidence="1" type="ORF">PGLA1383_LOCUS50866</name>
</gene>
<sequence length="200" mass="22039">MPLALSSSTLFEEKFRHSGLVQHGRFASATVLSMRAVAMDLSFEMASVGKESCDASQRSPDKLWEQILGRMLRSLLGDATGEENAMREDEEALASASDIMGVRNLSVPQLGCVAFVAGHLALRMLVFLEGMHSALKKQADLAHLYDCLRVMPRVGQEEREAEVLQPKALLFRASNALKTEACIFFPLQGRIFVPGGKENW</sequence>
<name>A0A813HAU3_POLGL</name>
<dbReference type="AlphaFoldDB" id="A0A813HAU3"/>
<evidence type="ECO:0000313" key="2">
    <source>
        <dbReference type="Proteomes" id="UP000654075"/>
    </source>
</evidence>